<evidence type="ECO:0000256" key="2">
    <source>
        <dbReference type="ARBA" id="ARBA00023015"/>
    </source>
</evidence>
<dbReference type="PROSITE" id="PS51351">
    <property type="entry name" value="TFIIE_BETA_C"/>
    <property type="match status" value="1"/>
</dbReference>
<dbReference type="GO" id="GO:0001097">
    <property type="term" value="F:TFIIH-class transcription factor complex binding"/>
    <property type="evidence" value="ECO:0007669"/>
    <property type="project" value="TreeGrafter"/>
</dbReference>
<feature type="domain" description="TFIIE beta" evidence="9">
    <location>
        <begin position="68"/>
        <end position="145"/>
    </location>
</feature>
<gene>
    <name evidence="10" type="ORF">LRAMOSA09717</name>
</gene>
<evidence type="ECO:0000313" key="10">
    <source>
        <dbReference type="EMBL" id="CDS07194.1"/>
    </source>
</evidence>
<dbReference type="PANTHER" id="PTHR12716">
    <property type="entry name" value="TRANSCRIPTION INITIATION FACTOR IIE, BETA SUBUNIT"/>
    <property type="match status" value="1"/>
</dbReference>
<dbReference type="Pfam" id="PF22254">
    <property type="entry name" value="TFA2_E-tether"/>
    <property type="match status" value="1"/>
</dbReference>
<dbReference type="InterPro" id="IPR054600">
    <property type="entry name" value="TFA2_E-tether"/>
</dbReference>
<dbReference type="InterPro" id="IPR003166">
    <property type="entry name" value="TFIIE_bsu_DNA-bd"/>
</dbReference>
<evidence type="ECO:0000256" key="5">
    <source>
        <dbReference type="ARBA" id="ARBA00023242"/>
    </source>
</evidence>
<sequence>MSSLNDSLKNFKKNLSASTLVGVKRTATARPADTSHTAKHASINNNTRASFEHANQESRKKQKKATVYSQPANTGTGHHAMSQLYTVIQFLKDCDEPQSVVSIVSRTHVDITKNPSLWQKLVENDKIEYNPNTKTFAYKPAYQIKSKEDLLELLINKKEEGGMDYKDLKDSYSKLGEAVEELANEGQILVIRNKDGNPRVLFYNEMDYNTPIDAEFQKMWAEITIPDETDLPKHLENGLYWVSVLSYNSIVNTLLCFFFITTAGLKTMEVFEKKVVAEPKLKRSKTRNRKFKITNTHLSHIDLSRDYVPNK</sequence>
<dbReference type="Pfam" id="PF18121">
    <property type="entry name" value="TFA2_Winged_2"/>
    <property type="match status" value="1"/>
</dbReference>
<comment type="function">
    <text evidence="6 7">Recruits TFIIH to the initiation complex and stimulates the RNA polymerase II C-terminal domain kinase and DNA-dependent ATPase activities of TFIIH. Both TFIIH and TFIIE are required for promoter clearance by RNA polymerase.</text>
</comment>
<comment type="subunit">
    <text evidence="7">Tetramer of two alpha and two beta chains.</text>
</comment>
<evidence type="ECO:0000256" key="4">
    <source>
        <dbReference type="ARBA" id="ARBA00023163"/>
    </source>
</evidence>
<evidence type="ECO:0000259" key="9">
    <source>
        <dbReference type="PROSITE" id="PS51351"/>
    </source>
</evidence>
<comment type="subcellular location">
    <subcellularLocation>
        <location evidence="1 7">Nucleus</location>
    </subcellularLocation>
</comment>
<feature type="region of interest" description="Disordered" evidence="8">
    <location>
        <begin position="27"/>
        <end position="74"/>
    </location>
</feature>
<reference evidence="10" key="1">
    <citation type="journal article" date="2014" name="Genome Announc.">
        <title>De novo whole-genome sequence and genome annotation of Lichtheimia ramosa.</title>
        <authorList>
            <person name="Linde J."/>
            <person name="Schwartze V."/>
            <person name="Binder U."/>
            <person name="Lass-Florl C."/>
            <person name="Voigt K."/>
            <person name="Horn F."/>
        </authorList>
    </citation>
    <scope>NUCLEOTIDE SEQUENCE</scope>
    <source>
        <strain evidence="10">JMRC FSU:6197</strain>
    </source>
</reference>
<dbReference type="GO" id="GO:0006367">
    <property type="term" value="P:transcription initiation at RNA polymerase II promoter"/>
    <property type="evidence" value="ECO:0007669"/>
    <property type="project" value="UniProtKB-UniRule"/>
</dbReference>
<dbReference type="GO" id="GO:0005673">
    <property type="term" value="C:transcription factor TFIIE complex"/>
    <property type="evidence" value="ECO:0007669"/>
    <property type="project" value="UniProtKB-UniRule"/>
</dbReference>
<feature type="compositionally biased region" description="Basic and acidic residues" evidence="8">
    <location>
        <begin position="50"/>
        <end position="59"/>
    </location>
</feature>
<name>A0A077WJ76_9FUNG</name>
<keyword evidence="4 7" id="KW-0804">Transcription</keyword>
<proteinExistence type="inferred from homology"/>
<evidence type="ECO:0000256" key="8">
    <source>
        <dbReference type="SAM" id="MobiDB-lite"/>
    </source>
</evidence>
<dbReference type="PANTHER" id="PTHR12716:SF8">
    <property type="entry name" value="TRANSCRIPTION INITIATION FACTOR IIE SUBUNIT BETA"/>
    <property type="match status" value="1"/>
</dbReference>
<dbReference type="EMBL" id="LK023323">
    <property type="protein sequence ID" value="CDS07194.1"/>
    <property type="molecule type" value="Genomic_DNA"/>
</dbReference>
<comment type="similarity">
    <text evidence="7">Belongs to the TFIIE beta subunit family.</text>
</comment>
<dbReference type="GO" id="GO:0003677">
    <property type="term" value="F:DNA binding"/>
    <property type="evidence" value="ECO:0007669"/>
    <property type="project" value="UniProtKB-UniRule"/>
</dbReference>
<keyword evidence="5 7" id="KW-0539">Nucleus</keyword>
<organism evidence="10">
    <name type="scientific">Lichtheimia ramosa</name>
    <dbReference type="NCBI Taxonomy" id="688394"/>
    <lineage>
        <taxon>Eukaryota</taxon>
        <taxon>Fungi</taxon>
        <taxon>Fungi incertae sedis</taxon>
        <taxon>Mucoromycota</taxon>
        <taxon>Mucoromycotina</taxon>
        <taxon>Mucoromycetes</taxon>
        <taxon>Mucorales</taxon>
        <taxon>Lichtheimiaceae</taxon>
        <taxon>Lichtheimia</taxon>
    </lineage>
</organism>
<dbReference type="AlphaFoldDB" id="A0A077WJ76"/>
<evidence type="ECO:0000256" key="7">
    <source>
        <dbReference type="PIRNR" id="PIRNR016398"/>
    </source>
</evidence>
<dbReference type="InterPro" id="IPR016656">
    <property type="entry name" value="TFIIE-bsu"/>
</dbReference>
<dbReference type="InterPro" id="IPR040501">
    <property type="entry name" value="TFA2_Winged_2"/>
</dbReference>
<protein>
    <recommendedName>
        <fullName evidence="7">Transcription initiation factor IIE subunit beta</fullName>
    </recommendedName>
</protein>
<evidence type="ECO:0000256" key="3">
    <source>
        <dbReference type="ARBA" id="ARBA00023125"/>
    </source>
</evidence>
<dbReference type="PIRSF" id="PIRSF016398">
    <property type="entry name" value="TFIIE-beta"/>
    <property type="match status" value="1"/>
</dbReference>
<dbReference type="OrthoDB" id="3907302at2759"/>
<keyword evidence="3 7" id="KW-0238">DNA-binding</keyword>
<keyword evidence="2 7" id="KW-0805">Transcription regulation</keyword>
<accession>A0A077WJ76</accession>
<evidence type="ECO:0000256" key="1">
    <source>
        <dbReference type="ARBA" id="ARBA00004123"/>
    </source>
</evidence>
<dbReference type="Pfam" id="PF02186">
    <property type="entry name" value="TFIIE_beta"/>
    <property type="match status" value="1"/>
</dbReference>
<evidence type="ECO:0000256" key="6">
    <source>
        <dbReference type="ARBA" id="ARBA00025581"/>
    </source>
</evidence>